<keyword evidence="2" id="KW-1185">Reference proteome</keyword>
<protein>
    <submittedName>
        <fullName evidence="1">Uncharacterized protein</fullName>
    </submittedName>
</protein>
<sequence length="267" mass="30577">MSHPNRHDQQPNFFSQHTHLCFRVKHMRTLIFAFQSPTKEDESHQLDQQQQCNNDVQQQLGFFADDDALEVVYQSLDQKHQRQQSQECNKVSGIPPYCGYHAAKVRATWFQGDQKQSSLGSIVQMIPLRAFQAPYEEDVRNIQPCFLLSGQIKDNSNKVPDSRYAHSTMGECCTYEVHMSKEFVADGTTSTLKTKHYFSHSDEVMLDGPLTAVVAGVEDNIMCKLWHKKVVEQEKGATELRYMTRDVVNNQITLCTPAVLTAFMQLL</sequence>
<accession>A0ABP1BVH5</accession>
<dbReference type="Proteomes" id="UP001497522">
    <property type="component" value="Chromosome 7"/>
</dbReference>
<evidence type="ECO:0000313" key="2">
    <source>
        <dbReference type="Proteomes" id="UP001497522"/>
    </source>
</evidence>
<gene>
    <name evidence="1" type="ORF">CSSPJE1EN2_LOCUS21834</name>
</gene>
<dbReference type="EMBL" id="OZ023708">
    <property type="protein sequence ID" value="CAK9880434.1"/>
    <property type="molecule type" value="Genomic_DNA"/>
</dbReference>
<evidence type="ECO:0000313" key="1">
    <source>
        <dbReference type="EMBL" id="CAK9880434.1"/>
    </source>
</evidence>
<proteinExistence type="predicted"/>
<reference evidence="1" key="1">
    <citation type="submission" date="2024-03" db="EMBL/GenBank/DDBJ databases">
        <authorList>
            <consortium name="ELIXIR-Norway"/>
            <consortium name="Elixir Norway"/>
        </authorList>
    </citation>
    <scope>NUCLEOTIDE SEQUENCE</scope>
</reference>
<organism evidence="1 2">
    <name type="scientific">Sphagnum jensenii</name>
    <dbReference type="NCBI Taxonomy" id="128206"/>
    <lineage>
        <taxon>Eukaryota</taxon>
        <taxon>Viridiplantae</taxon>
        <taxon>Streptophyta</taxon>
        <taxon>Embryophyta</taxon>
        <taxon>Bryophyta</taxon>
        <taxon>Sphagnophytina</taxon>
        <taxon>Sphagnopsida</taxon>
        <taxon>Sphagnales</taxon>
        <taxon>Sphagnaceae</taxon>
        <taxon>Sphagnum</taxon>
    </lineage>
</organism>
<name>A0ABP1BVH5_9BRYO</name>